<comment type="similarity">
    <text evidence="1">Belongs to the SURF1 family.</text>
</comment>
<dbReference type="PROSITE" id="PS50895">
    <property type="entry name" value="SURF1"/>
    <property type="match status" value="1"/>
</dbReference>
<keyword evidence="1" id="KW-1133">Transmembrane helix</keyword>
<feature type="transmembrane region" description="Helical" evidence="1">
    <location>
        <begin position="12"/>
        <end position="32"/>
    </location>
</feature>
<reference evidence="2 3" key="1">
    <citation type="submission" date="2023-07" db="EMBL/GenBank/DDBJ databases">
        <title>Sequencing the genomes of 1000 actinobacteria strains.</title>
        <authorList>
            <person name="Klenk H.-P."/>
        </authorList>
    </citation>
    <scope>NUCLEOTIDE SEQUENCE [LARGE SCALE GENOMIC DNA]</scope>
    <source>
        <strain evidence="2 3">DSM 22966</strain>
    </source>
</reference>
<gene>
    <name evidence="2" type="ORF">J2S62_000802</name>
</gene>
<dbReference type="InterPro" id="IPR002994">
    <property type="entry name" value="Surf1/Shy1"/>
</dbReference>
<comment type="caution">
    <text evidence="2">The sequence shown here is derived from an EMBL/GenBank/DDBJ whole genome shotgun (WGS) entry which is preliminary data.</text>
</comment>
<dbReference type="EMBL" id="JAVDYJ010000001">
    <property type="protein sequence ID" value="MDR7346545.1"/>
    <property type="molecule type" value="Genomic_DNA"/>
</dbReference>
<keyword evidence="1" id="KW-1003">Cell membrane</keyword>
<keyword evidence="1" id="KW-0812">Transmembrane</keyword>
<dbReference type="RefSeq" id="WP_310171642.1">
    <property type="nucleotide sequence ID" value="NZ_BAABHE010000002.1"/>
</dbReference>
<dbReference type="Pfam" id="PF02104">
    <property type="entry name" value="SURF1"/>
    <property type="match status" value="1"/>
</dbReference>
<keyword evidence="3" id="KW-1185">Reference proteome</keyword>
<dbReference type="Proteomes" id="UP001183794">
    <property type="component" value="Unassembled WGS sequence"/>
</dbReference>
<proteinExistence type="inferred from homology"/>
<evidence type="ECO:0000313" key="2">
    <source>
        <dbReference type="EMBL" id="MDR7346545.1"/>
    </source>
</evidence>
<organism evidence="2 3">
    <name type="scientific">Enteractinococcus fodinae</name>
    <dbReference type="NCBI Taxonomy" id="684663"/>
    <lineage>
        <taxon>Bacteria</taxon>
        <taxon>Bacillati</taxon>
        <taxon>Actinomycetota</taxon>
        <taxon>Actinomycetes</taxon>
        <taxon>Micrococcales</taxon>
        <taxon>Micrococcaceae</taxon>
    </lineage>
</organism>
<feature type="transmembrane region" description="Helical" evidence="1">
    <location>
        <begin position="228"/>
        <end position="250"/>
    </location>
</feature>
<accession>A0ABU2AYX6</accession>
<protein>
    <recommendedName>
        <fullName evidence="1">SURF1-like protein</fullName>
    </recommendedName>
</protein>
<name>A0ABU2AYX6_9MICC</name>
<evidence type="ECO:0000256" key="1">
    <source>
        <dbReference type="RuleBase" id="RU363076"/>
    </source>
</evidence>
<sequence>MLRTALKPRWIGFLLLTLAVATIFVLLTQWQFEQSTSDQPRSHAETETPVPLTEHFEPGVPMMGDEADQVVTFTGQLDPTTSVQVESRVHEGDVGLWLVSSATVDGAPEGYGIPVAWGWIPQEIDVSAEELTDLFESSVGISSNDMIEFEGRLIPGEGPTPNTNHFINPKRTQMLASAELVNLWDRDLYAGYVVAESFTVGGTEYVVTGDAGVEGVATEPQPEEAEVAWLNIFYAVEWFIFAIFSLYLWWRFVRDDYLKDQREAELDELWEQHWRAQELERLREEARKEKAAAEQAYRAYHGHGPNEQKDT</sequence>
<keyword evidence="1" id="KW-0472">Membrane</keyword>
<comment type="subcellular location">
    <subcellularLocation>
        <location evidence="1">Cell membrane</location>
        <topology evidence="1">Multi-pass membrane protein</topology>
    </subcellularLocation>
</comment>
<evidence type="ECO:0000313" key="3">
    <source>
        <dbReference type="Proteomes" id="UP001183794"/>
    </source>
</evidence>